<evidence type="ECO:0000256" key="1">
    <source>
        <dbReference type="SAM" id="Phobius"/>
    </source>
</evidence>
<dbReference type="Proteomes" id="UP000053577">
    <property type="component" value="Unassembled WGS sequence"/>
</dbReference>
<evidence type="ECO:0000313" key="3">
    <source>
        <dbReference type="Proteomes" id="UP000053577"/>
    </source>
</evidence>
<keyword evidence="1" id="KW-0472">Membrane</keyword>
<reference evidence="2 3" key="1">
    <citation type="journal article" date="2015" name="Sci. Rep.">
        <title>A comparative genomics and reductive dehalogenase gene transcription study of two chloroethene-respiring bacteria, Dehalococcoides mccartyi strains MB and 11a.</title>
        <authorList>
            <person name="Low A."/>
            <person name="Shen Z."/>
            <person name="Cheng D."/>
            <person name="Rogers M.J."/>
            <person name="Lee P.K."/>
            <person name="He J."/>
        </authorList>
    </citation>
    <scope>NUCLEOTIDE SEQUENCE [LARGE SCALE GENOMIC DNA]</scope>
    <source>
        <strain evidence="2 3">MB</strain>
    </source>
</reference>
<gene>
    <name evidence="2" type="ORF">DA01_03600</name>
</gene>
<organism evidence="2 3">
    <name type="scientific">Dehalococcoides mccartyi</name>
    <dbReference type="NCBI Taxonomy" id="61435"/>
    <lineage>
        <taxon>Bacteria</taxon>
        <taxon>Bacillati</taxon>
        <taxon>Chloroflexota</taxon>
        <taxon>Dehalococcoidia</taxon>
        <taxon>Dehalococcoidales</taxon>
        <taxon>Dehalococcoidaceae</taxon>
        <taxon>Dehalococcoides</taxon>
    </lineage>
</organism>
<accession>A0A0V8LY61</accession>
<dbReference type="PATRIC" id="fig|61435.5.peg.722"/>
<feature type="transmembrane region" description="Helical" evidence="1">
    <location>
        <begin position="12"/>
        <end position="31"/>
    </location>
</feature>
<keyword evidence="1" id="KW-0812">Transmembrane</keyword>
<proteinExistence type="predicted"/>
<evidence type="ECO:0000313" key="2">
    <source>
        <dbReference type="EMBL" id="KSV16462.1"/>
    </source>
</evidence>
<keyword evidence="1" id="KW-1133">Transmembrane helix</keyword>
<dbReference type="AlphaFoldDB" id="A0A0V8LY61"/>
<name>A0A0V8LY61_9CHLR</name>
<dbReference type="EMBL" id="JGYD01000026">
    <property type="protein sequence ID" value="KSV16462.1"/>
    <property type="molecule type" value="Genomic_DNA"/>
</dbReference>
<feature type="transmembrane region" description="Helical" evidence="1">
    <location>
        <begin position="37"/>
        <end position="55"/>
    </location>
</feature>
<comment type="caution">
    <text evidence="2">The sequence shown here is derived from an EMBL/GenBank/DDBJ whole genome shotgun (WGS) entry which is preliminary data.</text>
</comment>
<sequence length="66" mass="7463">MKFLSVFKQSHFLLAFGIIFLTAGVSGFGRITEWPDLIMCILETLIALYILYAAYKQACKEAEAKK</sequence>
<protein>
    <submittedName>
        <fullName evidence="2">Uncharacterized protein</fullName>
    </submittedName>
</protein>